<name>Q9XVD9_CAEEL</name>
<evidence type="ECO:0000256" key="1">
    <source>
        <dbReference type="SAM" id="Phobius"/>
    </source>
</evidence>
<reference evidence="2 3" key="1">
    <citation type="journal article" date="1998" name="Science">
        <title>Genome sequence of the nematode C. elegans: a platform for investigating biology.</title>
        <authorList>
            <consortium name="The C. elegans sequencing consortium"/>
            <person name="Sulson J.E."/>
            <person name="Waterston R."/>
        </authorList>
    </citation>
    <scope>NUCLEOTIDE SEQUENCE [LARGE SCALE GENOMIC DNA]</scope>
    <source>
        <strain evidence="2 3">Bristol N2</strain>
    </source>
</reference>
<evidence type="ECO:0000313" key="2">
    <source>
        <dbReference type="EMBL" id="CAB03884.1"/>
    </source>
</evidence>
<dbReference type="AlphaFoldDB" id="Q9XVD9"/>
<keyword evidence="1" id="KW-0472">Membrane</keyword>
<dbReference type="GeneID" id="182588"/>
<dbReference type="PaxDb" id="6239-C14A6.7"/>
<gene>
    <name evidence="2 4" type="ORF">C14A6.7</name>
    <name evidence="2" type="ORF">CELE_C14A6.7</name>
</gene>
<dbReference type="Bgee" id="WBGene00007571">
    <property type="expression patterns" value="Expressed in material anatomical entity and 3 other cell types or tissues"/>
</dbReference>
<sequence>MPEKIFYDEKDLDPTLREFWLDGLAQQARRDAYTAEASGNHKKARELLKNAEKYEAEAEIIHEEIAQSWKASRNAKEFSNFQLIILALSPALFVILFYFAYKLD</sequence>
<dbReference type="RefSeq" id="NP_507550.1">
    <property type="nucleotide sequence ID" value="NM_075149.3"/>
</dbReference>
<dbReference type="WormBase" id="C14A6.7">
    <property type="protein sequence ID" value="CE18498"/>
    <property type="gene ID" value="WBGene00007571"/>
</dbReference>
<organism evidence="2 3">
    <name type="scientific">Caenorhabditis elegans</name>
    <dbReference type="NCBI Taxonomy" id="6239"/>
    <lineage>
        <taxon>Eukaryota</taxon>
        <taxon>Metazoa</taxon>
        <taxon>Ecdysozoa</taxon>
        <taxon>Nematoda</taxon>
        <taxon>Chromadorea</taxon>
        <taxon>Rhabditida</taxon>
        <taxon>Rhabditina</taxon>
        <taxon>Rhabditomorpha</taxon>
        <taxon>Rhabditoidea</taxon>
        <taxon>Rhabditidae</taxon>
        <taxon>Peloderinae</taxon>
        <taxon>Caenorhabditis</taxon>
    </lineage>
</organism>
<dbReference type="InParanoid" id="Q9XVD9"/>
<dbReference type="EMBL" id="BX284605">
    <property type="protein sequence ID" value="CAB03884.1"/>
    <property type="molecule type" value="Genomic_DNA"/>
</dbReference>
<proteinExistence type="predicted"/>
<dbReference type="AGR" id="WB:WBGene00007571"/>
<dbReference type="HOGENOM" id="CLU_2252469_0_0_1"/>
<dbReference type="UCSC" id="C14A6.7">
    <property type="organism name" value="c. elegans"/>
</dbReference>
<evidence type="ECO:0000313" key="3">
    <source>
        <dbReference type="Proteomes" id="UP000001940"/>
    </source>
</evidence>
<keyword evidence="3" id="KW-1185">Reference proteome</keyword>
<dbReference type="SMR" id="Q9XVD9"/>
<accession>Q9XVD9</accession>
<dbReference type="PIR" id="T19262">
    <property type="entry name" value="T19262"/>
</dbReference>
<protein>
    <submittedName>
        <fullName evidence="2">DUF5107 domain-containing protein</fullName>
    </submittedName>
</protein>
<keyword evidence="1" id="KW-1133">Transmembrane helix</keyword>
<dbReference type="CTD" id="182588"/>
<dbReference type="KEGG" id="cel:CELE_C14A6.7"/>
<feature type="transmembrane region" description="Helical" evidence="1">
    <location>
        <begin position="83"/>
        <end position="101"/>
    </location>
</feature>
<evidence type="ECO:0000313" key="4">
    <source>
        <dbReference type="WormBase" id="C14A6.7"/>
    </source>
</evidence>
<keyword evidence="1" id="KW-0812">Transmembrane</keyword>
<dbReference type="Proteomes" id="UP000001940">
    <property type="component" value="Chromosome V"/>
</dbReference>